<keyword evidence="2" id="KW-1185">Reference proteome</keyword>
<evidence type="ECO:0000313" key="1">
    <source>
        <dbReference type="EMBL" id="UUY01564.1"/>
    </source>
</evidence>
<evidence type="ECO:0000313" key="2">
    <source>
        <dbReference type="Proteomes" id="UP001058860"/>
    </source>
</evidence>
<dbReference type="EMBL" id="CP088295">
    <property type="protein sequence ID" value="UUY01564.1"/>
    <property type="molecule type" value="Genomic_DNA"/>
</dbReference>
<dbReference type="RefSeq" id="WP_353862119.1">
    <property type="nucleotide sequence ID" value="NZ_CP088295.1"/>
</dbReference>
<accession>A0ABY5PA25</accession>
<organism evidence="1 2">
    <name type="scientific">Svornostia abyssi</name>
    <dbReference type="NCBI Taxonomy" id="2898438"/>
    <lineage>
        <taxon>Bacteria</taxon>
        <taxon>Bacillati</taxon>
        <taxon>Actinomycetota</taxon>
        <taxon>Thermoleophilia</taxon>
        <taxon>Solirubrobacterales</taxon>
        <taxon>Baekduiaceae</taxon>
        <taxon>Svornostia</taxon>
    </lineage>
</organism>
<proteinExistence type="predicted"/>
<dbReference type="Pfam" id="PF13814">
    <property type="entry name" value="Replic_Relax"/>
    <property type="match status" value="1"/>
</dbReference>
<sequence length="261" mass="28674">MSASRLREISSELTDQDWAVVRFIASTRLATGTQLARRLWASEDPSDAHARAARRALHRLEAQKLIGRLGRRLGGVRAGSSSIVYRLESAGHRLISPGRKKPIAATSYDTLAHTLAVTELLVQLHEHTAHGELEIASIQTEPGCWRRFPGAYGGLVTLKPDLFAVLAGPVHQDRYFVEVDLATESPARIRAKAKRYLEHLLTGTEQRAHGAYPRVVFTAPHLDRAAQLETALGGLDPLAAKLFVVWHFDEVAGRMVSEATA</sequence>
<reference evidence="2" key="1">
    <citation type="submission" date="2021-11" db="EMBL/GenBank/DDBJ databases">
        <title>Cultivation dependent microbiological survey of springs from the worlds oldest radium mine currently devoted to the extraction of radon-saturated water.</title>
        <authorList>
            <person name="Kapinusova G."/>
            <person name="Smrhova T."/>
            <person name="Strejcek M."/>
            <person name="Suman J."/>
            <person name="Jani K."/>
            <person name="Pajer P."/>
            <person name="Uhlik O."/>
        </authorList>
    </citation>
    <scope>NUCLEOTIDE SEQUENCE [LARGE SCALE GENOMIC DNA]</scope>
    <source>
        <strain evidence="2">J379</strain>
    </source>
</reference>
<name>A0ABY5PA25_9ACTN</name>
<protein>
    <submittedName>
        <fullName evidence="1">Replication-relaxation family protein</fullName>
    </submittedName>
</protein>
<gene>
    <name evidence="1" type="ORF">LRS13_12550</name>
</gene>
<dbReference type="Proteomes" id="UP001058860">
    <property type="component" value="Chromosome"/>
</dbReference>
<dbReference type="InterPro" id="IPR025855">
    <property type="entry name" value="Replic_Relax"/>
</dbReference>